<dbReference type="InterPro" id="IPR029058">
    <property type="entry name" value="AB_hydrolase_fold"/>
</dbReference>
<dbReference type="Gene3D" id="3.40.50.1820">
    <property type="entry name" value="alpha/beta hydrolase"/>
    <property type="match status" value="1"/>
</dbReference>
<evidence type="ECO:0000313" key="3">
    <source>
        <dbReference type="EMBL" id="MDA0638096.1"/>
    </source>
</evidence>
<proteinExistence type="inferred from homology"/>
<dbReference type="InterPro" id="IPR050261">
    <property type="entry name" value="FrsA_esterase"/>
</dbReference>
<reference evidence="3" key="1">
    <citation type="submission" date="2022-11" db="EMBL/GenBank/DDBJ databases">
        <title>Nonomuraea corallina sp. nov., a new species of the genus Nonomuraea isolated from sea side sediment in Thai sea.</title>
        <authorList>
            <person name="Ngamcharungchit C."/>
            <person name="Matsumoto A."/>
            <person name="Suriyachadkun C."/>
            <person name="Panbangred W."/>
            <person name="Inahashi Y."/>
            <person name="Intra B."/>
        </authorList>
    </citation>
    <scope>NUCLEOTIDE SEQUENCE</scope>
    <source>
        <strain evidence="3">MCN248</strain>
    </source>
</reference>
<keyword evidence="4" id="KW-1185">Reference proteome</keyword>
<comment type="similarity">
    <text evidence="1">Belongs to the AB hydrolase superfamily.</text>
</comment>
<comment type="caution">
    <text evidence="3">The sequence shown here is derived from an EMBL/GenBank/DDBJ whole genome shotgun (WGS) entry which is preliminary data.</text>
</comment>
<name>A0ABT4SMI7_9ACTN</name>
<evidence type="ECO:0000256" key="1">
    <source>
        <dbReference type="ARBA" id="ARBA00008645"/>
    </source>
</evidence>
<dbReference type="Pfam" id="PF06500">
    <property type="entry name" value="FrsA-like"/>
    <property type="match status" value="1"/>
</dbReference>
<dbReference type="InterPro" id="IPR010520">
    <property type="entry name" value="FrsA-like"/>
</dbReference>
<dbReference type="PANTHER" id="PTHR22946">
    <property type="entry name" value="DIENELACTONE HYDROLASE DOMAIN-CONTAINING PROTEIN-RELATED"/>
    <property type="match status" value="1"/>
</dbReference>
<dbReference type="SUPFAM" id="SSF53474">
    <property type="entry name" value="alpha/beta-Hydrolases"/>
    <property type="match status" value="1"/>
</dbReference>
<accession>A0ABT4SMI7</accession>
<dbReference type="PANTHER" id="PTHR22946:SF12">
    <property type="entry name" value="CONIDIAL PIGMENT BIOSYNTHESIS PROTEIN AYG1 (AFU_ORTHOLOGUE AFUA_2G17550)"/>
    <property type="match status" value="1"/>
</dbReference>
<keyword evidence="2 3" id="KW-0378">Hydrolase</keyword>
<evidence type="ECO:0000256" key="2">
    <source>
        <dbReference type="ARBA" id="ARBA00022801"/>
    </source>
</evidence>
<protein>
    <submittedName>
        <fullName evidence="3">Alpha/beta fold hydrolase</fullName>
    </submittedName>
</protein>
<organism evidence="3 4">
    <name type="scientific">Nonomuraea corallina</name>
    <dbReference type="NCBI Taxonomy" id="2989783"/>
    <lineage>
        <taxon>Bacteria</taxon>
        <taxon>Bacillati</taxon>
        <taxon>Actinomycetota</taxon>
        <taxon>Actinomycetes</taxon>
        <taxon>Streptosporangiales</taxon>
        <taxon>Streptosporangiaceae</taxon>
        <taxon>Nonomuraea</taxon>
    </lineage>
</organism>
<gene>
    <name evidence="3" type="ORF">OUY22_32205</name>
</gene>
<dbReference type="RefSeq" id="WP_270159025.1">
    <property type="nucleotide sequence ID" value="NZ_JAPNNL010000204.1"/>
</dbReference>
<evidence type="ECO:0000313" key="4">
    <source>
        <dbReference type="Proteomes" id="UP001144036"/>
    </source>
</evidence>
<dbReference type="EMBL" id="JAPNNL010000204">
    <property type="protein sequence ID" value="MDA0638096.1"/>
    <property type="molecule type" value="Genomic_DNA"/>
</dbReference>
<sequence length="382" mass="41137">MFEFFPGDHVRSSSVNLALMAGGSLADLGRWLGPLRDAPGADLDAWAAAWAGMAHQQEALAAADAAAGYLAAASRRYLRASVYHAAGQRQIPPGPTKSESYAASLQAFGNALDCGVLPLVRIHVDSPDGTLPGYLIAPDASSPRPVVIVYGGLDLTKEMLYATVGDTFARRGITCLVIDTPGTGELIRLRGVPSRPDYEVPTAAIIDHLRTRHDVDARHVAVLGVSFGGYYAARSAAFEPRVSACVSWAGSWDCGALWRRRWDEGSGEEPTRWFLPWVTGTGTVQEALERLKLWTLADVWPRVRQPLLIVHGEDDREIPVADARRAFEAAGSADKRLRVFTREDGGAEHIQSDDPGPTLDLIADWLSSRLPALPGSPVPAFA</sequence>
<dbReference type="GO" id="GO:0016787">
    <property type="term" value="F:hydrolase activity"/>
    <property type="evidence" value="ECO:0007669"/>
    <property type="project" value="UniProtKB-KW"/>
</dbReference>
<dbReference type="Proteomes" id="UP001144036">
    <property type="component" value="Unassembled WGS sequence"/>
</dbReference>
<dbReference type="Gene3D" id="1.20.1440.110">
    <property type="entry name" value="acylaminoacyl peptidase"/>
    <property type="match status" value="1"/>
</dbReference>